<accession>A0ACB8SHU0</accession>
<evidence type="ECO:0000313" key="2">
    <source>
        <dbReference type="Proteomes" id="UP000814140"/>
    </source>
</evidence>
<reference evidence="1" key="2">
    <citation type="journal article" date="2022" name="New Phytol.">
        <title>Evolutionary transition to the ectomycorrhizal habit in the genomes of a hyperdiverse lineage of mushroom-forming fungi.</title>
        <authorList>
            <person name="Looney B."/>
            <person name="Miyauchi S."/>
            <person name="Morin E."/>
            <person name="Drula E."/>
            <person name="Courty P.E."/>
            <person name="Kohler A."/>
            <person name="Kuo A."/>
            <person name="LaButti K."/>
            <person name="Pangilinan J."/>
            <person name="Lipzen A."/>
            <person name="Riley R."/>
            <person name="Andreopoulos W."/>
            <person name="He G."/>
            <person name="Johnson J."/>
            <person name="Nolan M."/>
            <person name="Tritt A."/>
            <person name="Barry K.W."/>
            <person name="Grigoriev I.V."/>
            <person name="Nagy L.G."/>
            <person name="Hibbett D."/>
            <person name="Henrissat B."/>
            <person name="Matheny P.B."/>
            <person name="Labbe J."/>
            <person name="Martin F.M."/>
        </authorList>
    </citation>
    <scope>NUCLEOTIDE SEQUENCE</scope>
    <source>
        <strain evidence="1">HHB10654</strain>
    </source>
</reference>
<protein>
    <submittedName>
        <fullName evidence="1">Haloacid dehalogenase</fullName>
    </submittedName>
</protein>
<comment type="caution">
    <text evidence="1">The sequence shown here is derived from an EMBL/GenBank/DDBJ whole genome shotgun (WGS) entry which is preliminary data.</text>
</comment>
<reference evidence="1" key="1">
    <citation type="submission" date="2021-03" db="EMBL/GenBank/DDBJ databases">
        <authorList>
            <consortium name="DOE Joint Genome Institute"/>
            <person name="Ahrendt S."/>
            <person name="Looney B.P."/>
            <person name="Miyauchi S."/>
            <person name="Morin E."/>
            <person name="Drula E."/>
            <person name="Courty P.E."/>
            <person name="Chicoki N."/>
            <person name="Fauchery L."/>
            <person name="Kohler A."/>
            <person name="Kuo A."/>
            <person name="Labutti K."/>
            <person name="Pangilinan J."/>
            <person name="Lipzen A."/>
            <person name="Riley R."/>
            <person name="Andreopoulos W."/>
            <person name="He G."/>
            <person name="Johnson J."/>
            <person name="Barry K.W."/>
            <person name="Grigoriev I.V."/>
            <person name="Nagy L."/>
            <person name="Hibbett D."/>
            <person name="Henrissat B."/>
            <person name="Matheny P.B."/>
            <person name="Labbe J."/>
            <person name="Martin F."/>
        </authorList>
    </citation>
    <scope>NUCLEOTIDE SEQUENCE</scope>
    <source>
        <strain evidence="1">HHB10654</strain>
    </source>
</reference>
<keyword evidence="2" id="KW-1185">Reference proteome</keyword>
<sequence length="236" mass="26213">MSTPTVLAFDVLGTLLQLSTGSTANAIQKHLHVSLERAKEIAAEWEYYQTIYTFRLNSMGEYQSYDEVARKSLQHVLLDNNIAVEETAFAAVLQSYWKLSSQSDALDGLKALNDLQDVKIVFFSNGTEKMITSSLGAESLLPLGHKWFFADSVRKYKPAPEIYHGLLTHLGKSEQPGQVWLVSSSSYDVQGALHAGMGAIWVDREGKGWTEQLFDLKPTKIVRSLEEVAVVVKATS</sequence>
<dbReference type="Proteomes" id="UP000814140">
    <property type="component" value="Unassembled WGS sequence"/>
</dbReference>
<proteinExistence type="predicted"/>
<gene>
    <name evidence="1" type="ORF">BV25DRAFT_1894647</name>
</gene>
<dbReference type="EMBL" id="MU277273">
    <property type="protein sequence ID" value="KAI0056000.1"/>
    <property type="molecule type" value="Genomic_DNA"/>
</dbReference>
<organism evidence="1 2">
    <name type="scientific">Artomyces pyxidatus</name>
    <dbReference type="NCBI Taxonomy" id="48021"/>
    <lineage>
        <taxon>Eukaryota</taxon>
        <taxon>Fungi</taxon>
        <taxon>Dikarya</taxon>
        <taxon>Basidiomycota</taxon>
        <taxon>Agaricomycotina</taxon>
        <taxon>Agaricomycetes</taxon>
        <taxon>Russulales</taxon>
        <taxon>Auriscalpiaceae</taxon>
        <taxon>Artomyces</taxon>
    </lineage>
</organism>
<name>A0ACB8SHU0_9AGAM</name>
<evidence type="ECO:0000313" key="1">
    <source>
        <dbReference type="EMBL" id="KAI0056000.1"/>
    </source>
</evidence>